<dbReference type="PANTHER" id="PTHR42763">
    <property type="entry name" value="ADP-GLUCOSE PHOSPHORYLASE"/>
    <property type="match status" value="1"/>
</dbReference>
<evidence type="ECO:0000313" key="5">
    <source>
        <dbReference type="EnsemblPlants" id="EMT13718"/>
    </source>
</evidence>
<dbReference type="InterPro" id="IPR005849">
    <property type="entry name" value="GalP_Utransf_N"/>
</dbReference>
<evidence type="ECO:0000256" key="1">
    <source>
        <dbReference type="ARBA" id="ARBA00022679"/>
    </source>
</evidence>
<dbReference type="InterPro" id="IPR036265">
    <property type="entry name" value="HIT-like_sf"/>
</dbReference>
<dbReference type="GO" id="GO:0008108">
    <property type="term" value="F:UDP-glucose:hexose-1-phosphate uridylyltransferase activity"/>
    <property type="evidence" value="ECO:0007669"/>
    <property type="project" value="InterPro"/>
</dbReference>
<dbReference type="EnsemblPlants" id="EMT13718">
    <property type="protein sequence ID" value="EMT13718"/>
    <property type="gene ID" value="F775_24120"/>
</dbReference>
<accession>R7W3B1</accession>
<evidence type="ECO:0000259" key="4">
    <source>
        <dbReference type="Pfam" id="PF01087"/>
    </source>
</evidence>
<dbReference type="AlphaFoldDB" id="R7W3B1"/>
<keyword evidence="1" id="KW-0808">Transferase</keyword>
<keyword evidence="2" id="KW-0548">Nucleotidyltransferase</keyword>
<dbReference type="Gene3D" id="3.30.428.10">
    <property type="entry name" value="HIT-like"/>
    <property type="match status" value="2"/>
</dbReference>
<dbReference type="InterPro" id="IPR053177">
    <property type="entry name" value="ADP-glucose_phosphorylase"/>
</dbReference>
<keyword evidence="3" id="KW-0119">Carbohydrate metabolism</keyword>
<proteinExistence type="predicted"/>
<evidence type="ECO:0000256" key="3">
    <source>
        <dbReference type="ARBA" id="ARBA00023277"/>
    </source>
</evidence>
<reference evidence="5" key="1">
    <citation type="submission" date="2015-06" db="UniProtKB">
        <authorList>
            <consortium name="EnsemblPlants"/>
        </authorList>
    </citation>
    <scope>IDENTIFICATION</scope>
</reference>
<dbReference type="Pfam" id="PF01087">
    <property type="entry name" value="GalP_UDP_transf"/>
    <property type="match status" value="1"/>
</dbReference>
<organism evidence="5">
    <name type="scientific">Aegilops tauschii</name>
    <name type="common">Tausch's goatgrass</name>
    <name type="synonym">Aegilops squarrosa</name>
    <dbReference type="NCBI Taxonomy" id="37682"/>
    <lineage>
        <taxon>Eukaryota</taxon>
        <taxon>Viridiplantae</taxon>
        <taxon>Streptophyta</taxon>
        <taxon>Embryophyta</taxon>
        <taxon>Tracheophyta</taxon>
        <taxon>Spermatophyta</taxon>
        <taxon>Magnoliopsida</taxon>
        <taxon>Liliopsida</taxon>
        <taxon>Poales</taxon>
        <taxon>Poaceae</taxon>
        <taxon>BOP clade</taxon>
        <taxon>Pooideae</taxon>
        <taxon>Triticodae</taxon>
        <taxon>Triticeae</taxon>
        <taxon>Triticinae</taxon>
        <taxon>Aegilops</taxon>
    </lineage>
</organism>
<sequence length="661" mass="73419">MKTEMYFRGFILWGRYLGMFPWAYIKRKISYNPCRMTSSGNSHQYCIMQVQLEHHEEITRLKLAVHSDDNGHVKDENIELEMQLPDNSVEHMPSTGYARLDCVGCMVNPFTDMMERPRCSAQIGQNPPKTNVDAHRPKELAPSVVHSCEHGKSMAEASRTSEARRDAVFARWVIFSPARSRRPTDLKSHGPANPSPGPDDGAPKPSCPFCLGRESECAPEIFRVPPPDASPPWRIRVIENLFPALRREAAPPAPEDEEPVGAGECAVRGFGFHDVVIETPHHEVRLWDLDAEGVRDVLLAYARRVQQLAEHPAVKYVQVPNSVEKVPTASGPRFPDSIESMQSHQSEMPPGFGRVRNQKEHCLFGIEEVIRCGPVCPFPKVLVVEAQKRSIFVARDSLYCTATQHICAYRNPLADLKKCQLLGKRTGAGRVKADGDAPAHHLNSNTNETCLLIKCHTGTLMSAVDLACVWAVAREAGAVFKNQGASAGASMAHSHSQMLGTPFVPPSVTSRLNCMKEVFERSGKCSLCVVPSKDILVSETHNFSAFVPFAASYPFEIWIVPRQHSSYFHETDQDKVLDLAGLLKSMLHKLCKQLNDPPFNYMIHSAPFGLSSSCLPYTHWFLQIVPQLSVIGGFEMGSGCHINPVFPEDAAKILREIDGSV</sequence>
<protein>
    <submittedName>
        <fullName evidence="5">Putative galactose-1-phosphate uridyl transferase</fullName>
    </submittedName>
</protein>
<dbReference type="SUPFAM" id="SSF54197">
    <property type="entry name" value="HIT-like"/>
    <property type="match status" value="3"/>
</dbReference>
<dbReference type="PANTHER" id="PTHR42763:SF2">
    <property type="entry name" value="ADP-GLUCOSE PHOSPHORYLASE"/>
    <property type="match status" value="1"/>
</dbReference>
<evidence type="ECO:0000256" key="2">
    <source>
        <dbReference type="ARBA" id="ARBA00022695"/>
    </source>
</evidence>
<feature type="domain" description="Galactose-1-phosphate uridyl transferase N-terminal" evidence="4">
    <location>
        <begin position="159"/>
        <end position="319"/>
    </location>
</feature>
<dbReference type="GO" id="GO:0006012">
    <property type="term" value="P:galactose metabolic process"/>
    <property type="evidence" value="ECO:0007669"/>
    <property type="project" value="InterPro"/>
</dbReference>
<name>R7W3B1_AEGTA</name>